<accession>A0A383ADC6</accession>
<gene>
    <name evidence="1" type="ORF">METZ01_LOCUS457942</name>
</gene>
<dbReference type="AlphaFoldDB" id="A0A383ADC6"/>
<dbReference type="InterPro" id="IPR041492">
    <property type="entry name" value="HAD_2"/>
</dbReference>
<dbReference type="SFLD" id="SFLDS00003">
    <property type="entry name" value="Haloacid_Dehalogenase"/>
    <property type="match status" value="1"/>
</dbReference>
<organism evidence="1">
    <name type="scientific">marine metagenome</name>
    <dbReference type="NCBI Taxonomy" id="408172"/>
    <lineage>
        <taxon>unclassified sequences</taxon>
        <taxon>metagenomes</taxon>
        <taxon>ecological metagenomes</taxon>
    </lineage>
</organism>
<dbReference type="Gene3D" id="3.40.50.1000">
    <property type="entry name" value="HAD superfamily/HAD-like"/>
    <property type="match status" value="1"/>
</dbReference>
<evidence type="ECO:0008006" key="2">
    <source>
        <dbReference type="Google" id="ProtNLM"/>
    </source>
</evidence>
<dbReference type="PANTHER" id="PTHR43611:SF3">
    <property type="entry name" value="FLAVIN MONONUCLEOTIDE HYDROLASE 1, CHLOROPLATIC"/>
    <property type="match status" value="1"/>
</dbReference>
<protein>
    <recommendedName>
        <fullName evidence="2">FCP1 homology domain-containing protein</fullName>
    </recommendedName>
</protein>
<dbReference type="EMBL" id="UINC01190771">
    <property type="protein sequence ID" value="SVE05088.1"/>
    <property type="molecule type" value="Genomic_DNA"/>
</dbReference>
<dbReference type="SUPFAM" id="SSF56784">
    <property type="entry name" value="HAD-like"/>
    <property type="match status" value="1"/>
</dbReference>
<dbReference type="Pfam" id="PF13419">
    <property type="entry name" value="HAD_2"/>
    <property type="match status" value="1"/>
</dbReference>
<feature type="non-terminal residue" evidence="1">
    <location>
        <position position="1"/>
    </location>
</feature>
<name>A0A383ADC6_9ZZZZ</name>
<dbReference type="PANTHER" id="PTHR43611">
    <property type="entry name" value="ALPHA-D-GLUCOSE 1-PHOSPHATE PHOSPHATASE"/>
    <property type="match status" value="1"/>
</dbReference>
<dbReference type="Gene3D" id="1.10.150.240">
    <property type="entry name" value="Putative phosphatase, domain 2"/>
    <property type="match status" value="1"/>
</dbReference>
<dbReference type="InterPro" id="IPR036412">
    <property type="entry name" value="HAD-like_sf"/>
</dbReference>
<dbReference type="InterPro" id="IPR023214">
    <property type="entry name" value="HAD_sf"/>
</dbReference>
<sequence>VQSLITTIFFDLFGVLLGIDQSVVVQYLSNLTGLPYLKTRDVVMGEPFMRLERSEINFTQYTDEIRFALPNGNRIEADGLRDIWMNSKVGEMPAVSLLEKLQSSCGVWIISNTTESHIKSLQSKFAFFDLISGIITSERAGAHKPNQKIFQFALSEANTDSASSIFIDDSYANVRSAKDVGIASHHYVGFDGFMKYINHYQLI</sequence>
<dbReference type="SFLD" id="SFLDG01129">
    <property type="entry name" value="C1.5:_HAD__Beta-PGM__Phosphata"/>
    <property type="match status" value="1"/>
</dbReference>
<proteinExistence type="predicted"/>
<dbReference type="InterPro" id="IPR023198">
    <property type="entry name" value="PGP-like_dom2"/>
</dbReference>
<dbReference type="InterPro" id="IPR006439">
    <property type="entry name" value="HAD-SF_hydro_IA"/>
</dbReference>
<reference evidence="1" key="1">
    <citation type="submission" date="2018-05" db="EMBL/GenBank/DDBJ databases">
        <authorList>
            <person name="Lanie J.A."/>
            <person name="Ng W.-L."/>
            <person name="Kazmierczak K.M."/>
            <person name="Andrzejewski T.M."/>
            <person name="Davidsen T.M."/>
            <person name="Wayne K.J."/>
            <person name="Tettelin H."/>
            <person name="Glass J.I."/>
            <person name="Rusch D."/>
            <person name="Podicherti R."/>
            <person name="Tsui H.-C.T."/>
            <person name="Winkler M.E."/>
        </authorList>
    </citation>
    <scope>NUCLEOTIDE SEQUENCE</scope>
</reference>
<dbReference type="NCBIfam" id="TIGR01509">
    <property type="entry name" value="HAD-SF-IA-v3"/>
    <property type="match status" value="1"/>
</dbReference>
<evidence type="ECO:0000313" key="1">
    <source>
        <dbReference type="EMBL" id="SVE05088.1"/>
    </source>
</evidence>